<evidence type="ECO:0000313" key="3">
    <source>
        <dbReference type="Proteomes" id="UP000326354"/>
    </source>
</evidence>
<protein>
    <submittedName>
        <fullName evidence="2">Putative methyltransferase</fullName>
    </submittedName>
</protein>
<dbReference type="SUPFAM" id="SSF53335">
    <property type="entry name" value="S-adenosyl-L-methionine-dependent methyltransferases"/>
    <property type="match status" value="1"/>
</dbReference>
<feature type="domain" description="Methyltransferase" evidence="1">
    <location>
        <begin position="44"/>
        <end position="169"/>
    </location>
</feature>
<keyword evidence="3" id="KW-1185">Reference proteome</keyword>
<dbReference type="InterPro" id="IPR029063">
    <property type="entry name" value="SAM-dependent_MTases_sf"/>
</dbReference>
<keyword evidence="2" id="KW-0489">Methyltransferase</keyword>
<name>A0A5S9IMZ2_UABAM</name>
<dbReference type="CDD" id="cd02440">
    <property type="entry name" value="AdoMet_MTases"/>
    <property type="match status" value="1"/>
</dbReference>
<dbReference type="Gene3D" id="3.40.50.150">
    <property type="entry name" value="Vaccinia Virus protein VP39"/>
    <property type="match status" value="1"/>
</dbReference>
<dbReference type="RefSeq" id="WP_151968564.1">
    <property type="nucleotide sequence ID" value="NZ_AP019860.1"/>
</dbReference>
<evidence type="ECO:0000259" key="1">
    <source>
        <dbReference type="Pfam" id="PF13847"/>
    </source>
</evidence>
<dbReference type="EMBL" id="AP019860">
    <property type="protein sequence ID" value="BBM84406.1"/>
    <property type="molecule type" value="Genomic_DNA"/>
</dbReference>
<dbReference type="AlphaFoldDB" id="A0A5S9IMZ2"/>
<dbReference type="OrthoDB" id="233050at2"/>
<dbReference type="GO" id="GO:0008168">
    <property type="term" value="F:methyltransferase activity"/>
    <property type="evidence" value="ECO:0007669"/>
    <property type="project" value="UniProtKB-KW"/>
</dbReference>
<dbReference type="InterPro" id="IPR025714">
    <property type="entry name" value="Methyltranfer_dom"/>
</dbReference>
<reference evidence="2 3" key="1">
    <citation type="submission" date="2019-08" db="EMBL/GenBank/DDBJ databases">
        <title>Complete genome sequence of Candidatus Uab amorphum.</title>
        <authorList>
            <person name="Shiratori T."/>
            <person name="Suzuki S."/>
            <person name="Kakizawa Y."/>
            <person name="Ishida K."/>
        </authorList>
    </citation>
    <scope>NUCLEOTIDE SEQUENCE [LARGE SCALE GENOMIC DNA]</scope>
    <source>
        <strain evidence="2 3">SRT547</strain>
    </source>
</reference>
<proteinExistence type="predicted"/>
<sequence length="205" mass="23214">MLDTQGFDKWAGDYDEFINKHLHSFPFCGYYDVLAAVQSLIPSKKDVQVLDVGIGTGLLSYELYKSGCQVYGIDFSPKMIVKAKSKMPNGVFEVVDISADNLGNMKNHKYDYVISSYFLHHLSPQQQVSFLNNIAQNNLNRGGKIIVADIGFASREEFDKAFIEYERLWDKDEFYLCGEEIVQKLVGLKAEYKQISTCAGILCCE</sequence>
<keyword evidence="2" id="KW-0808">Transferase</keyword>
<dbReference type="Pfam" id="PF13847">
    <property type="entry name" value="Methyltransf_31"/>
    <property type="match status" value="1"/>
</dbReference>
<gene>
    <name evidence="2" type="ORF">UABAM_02765</name>
</gene>
<accession>A0A5S9IMZ2</accession>
<evidence type="ECO:0000313" key="2">
    <source>
        <dbReference type="EMBL" id="BBM84406.1"/>
    </source>
</evidence>
<dbReference type="GO" id="GO:0032259">
    <property type="term" value="P:methylation"/>
    <property type="evidence" value="ECO:0007669"/>
    <property type="project" value="UniProtKB-KW"/>
</dbReference>
<dbReference type="KEGG" id="uam:UABAM_02765"/>
<dbReference type="PANTHER" id="PTHR43861">
    <property type="entry name" value="TRANS-ACONITATE 2-METHYLTRANSFERASE-RELATED"/>
    <property type="match status" value="1"/>
</dbReference>
<organism evidence="2 3">
    <name type="scientific">Uabimicrobium amorphum</name>
    <dbReference type="NCBI Taxonomy" id="2596890"/>
    <lineage>
        <taxon>Bacteria</taxon>
        <taxon>Pseudomonadati</taxon>
        <taxon>Planctomycetota</taxon>
        <taxon>Candidatus Uabimicrobiia</taxon>
        <taxon>Candidatus Uabimicrobiales</taxon>
        <taxon>Candidatus Uabimicrobiaceae</taxon>
        <taxon>Candidatus Uabimicrobium</taxon>
    </lineage>
</organism>
<dbReference type="Proteomes" id="UP000326354">
    <property type="component" value="Chromosome"/>
</dbReference>